<dbReference type="SUPFAM" id="SSF52058">
    <property type="entry name" value="L domain-like"/>
    <property type="match status" value="2"/>
</dbReference>
<dbReference type="Gene3D" id="2.60.40.10">
    <property type="entry name" value="Immunoglobulins"/>
    <property type="match status" value="2"/>
</dbReference>
<feature type="region of interest" description="Disordered" evidence="6">
    <location>
        <begin position="851"/>
        <end position="882"/>
    </location>
</feature>
<keyword evidence="4" id="KW-1015">Disulfide bond</keyword>
<dbReference type="InterPro" id="IPR050333">
    <property type="entry name" value="SLRP"/>
</dbReference>
<keyword evidence="7" id="KW-1133">Transmembrane helix</keyword>
<feature type="region of interest" description="Disordered" evidence="6">
    <location>
        <begin position="812"/>
        <end position="831"/>
    </location>
</feature>
<dbReference type="SMART" id="SM00369">
    <property type="entry name" value="LRR_TYP"/>
    <property type="match status" value="14"/>
</dbReference>
<keyword evidence="7" id="KW-0472">Membrane</keyword>
<protein>
    <submittedName>
        <fullName evidence="10">Leucine rich repeats and immunoglobulin like domains 1</fullName>
    </submittedName>
</protein>
<dbReference type="Bgee" id="ENSPANG00000014202">
    <property type="expression patterns" value="Expressed in adrenal cortex and 66 other cell types or tissues"/>
</dbReference>
<reference evidence="10" key="3">
    <citation type="submission" date="2025-09" db="UniProtKB">
        <authorList>
            <consortium name="Ensembl"/>
        </authorList>
    </citation>
    <scope>IDENTIFICATION</scope>
</reference>
<dbReference type="SMART" id="SM00082">
    <property type="entry name" value="LRRCT"/>
    <property type="match status" value="1"/>
</dbReference>
<dbReference type="SMART" id="SM00013">
    <property type="entry name" value="LRRNT"/>
    <property type="match status" value="1"/>
</dbReference>
<dbReference type="SMART" id="SM00408">
    <property type="entry name" value="IGc2"/>
    <property type="match status" value="2"/>
</dbReference>
<gene>
    <name evidence="10" type="primary">LRIG1</name>
</gene>
<dbReference type="SUPFAM" id="SSF48726">
    <property type="entry name" value="Immunoglobulin"/>
    <property type="match status" value="2"/>
</dbReference>
<dbReference type="AlphaFoldDB" id="A0A2I3MCL7"/>
<dbReference type="FunFam" id="3.80.10.10:FF:000023">
    <property type="entry name" value="Leucine rich repeats and immunoglobulin like domains 3"/>
    <property type="match status" value="1"/>
</dbReference>
<dbReference type="InterPro" id="IPR000372">
    <property type="entry name" value="LRRNT"/>
</dbReference>
<dbReference type="Pfam" id="PF13927">
    <property type="entry name" value="Ig_3"/>
    <property type="match status" value="1"/>
</dbReference>
<sequence>MARPVRGALGAPRRSPCLLLPWLLLLRLEPATAAAGPRAPCAAACNCAGDSVDCGGRGLAALPGDLPAWTRSLNLSYNKLSEIDPAGFEDLPNLQEVYLNNNELTAIPSLGAASSHVVSLFLQHNKIRSVEGSQLKAYLSLEVLDLSSNNITEVRNTCFPHGPPIKELNLAGNRIGTLELGAFDGLSRSLLTLRLSKNRITQLPVRAFKLPRLTQLDLNRNRIRLIEGLTFQGLNSLEVLKLQRNNISKLTDGAFWGLSKMHVLHLEYNSLVEVNSGSLYGLTALHQLHLSNNSIARIHRKGWSFCQKLHELVLSFNNLTRLDEESLAELSSLSVLRLSHNSISHIAEGAFKGLRSLRVLDLDHNEIAGTIEDTSGAFSGLDSLSKLTLFGNKIKSVAKRAFSGLEGLEHLNLGGNAIRSVQFDAFVKMKNLKELHISSDSFLCDCQLKWLPPWLMGRMLQAFVTATCAHPESLKGQSIFSVPPESFVCDDFLKPQIITQPETTMAMVGKDIRFTCSAASSSSSPMTFAWKKDNEVLTNADMENFVHVHAQDGEVMEYTTILHLRQVTFGHEGRYQCVITNHFGSTYSHKARLTVNETPSLAVPLEDRVVSAGETVALQCKATGNPPPRITWFKGDRPLSLTERHHLTPDNQLLVVQNVVAEDAGRYTCEMSNTLGTERAHSQLSVLPAAGCRKDGTTVGIFTIAVVSSIVLTSLVWVCIIYQTRKKSEEYSVTNTDETIVPPDVPSYLSSQGTLSDRQETVVRTEGGPQANGHIESNGVCPRDASHFPEADAHSVACRQPKLCTGYHKEPWKATEKAEGTPGPQKMEHGGRVVCSDCNTEVDCYSREQDFHPQPVSRDSVQPNGPEPGGSDQEHFPHHQCSGTAAGSCPECQGSLYPSNHDRMLTAVKKKPVASLDGKGDSSWTLARLYDPDYAELQPASSLTSGSPERTAAQHLLVSNGHLPKACDSSPESTPLTGQLPGKQRVPLLLAPKS</sequence>
<evidence type="ECO:0000256" key="3">
    <source>
        <dbReference type="ARBA" id="ARBA00022737"/>
    </source>
</evidence>
<dbReference type="FunFam" id="3.80.10.10:FF:000040">
    <property type="entry name" value="Leucine rich repeats and immunoglobulin like domains 2"/>
    <property type="match status" value="1"/>
</dbReference>
<dbReference type="Pfam" id="PF07679">
    <property type="entry name" value="I-set"/>
    <property type="match status" value="1"/>
</dbReference>
<dbReference type="InterPro" id="IPR003599">
    <property type="entry name" value="Ig_sub"/>
</dbReference>
<reference evidence="10 11" key="1">
    <citation type="submission" date="2012-03" db="EMBL/GenBank/DDBJ databases">
        <title>Whole Genome Assembly of Papio anubis.</title>
        <authorList>
            <person name="Liu Y.L."/>
            <person name="Abraham K.A."/>
            <person name="Akbar H.A."/>
            <person name="Ali S.A."/>
            <person name="Anosike U.A."/>
            <person name="Aqrawi P.A."/>
            <person name="Arias F.A."/>
            <person name="Attaway T.A."/>
            <person name="Awwad R.A."/>
            <person name="Babu C.B."/>
            <person name="Bandaranaike D.B."/>
            <person name="Battles P.B."/>
            <person name="Bell A.B."/>
            <person name="Beltran B.B."/>
            <person name="Berhane-Mersha D.B."/>
            <person name="Bess C.B."/>
            <person name="Bickham C.B."/>
            <person name="Bolden T.B."/>
            <person name="Carter K.C."/>
            <person name="Chau D.C."/>
            <person name="Chavez A.C."/>
            <person name="Clerc-Blankenburg K.C."/>
            <person name="Coyle M.C."/>
            <person name="Dao M.D."/>
            <person name="Davila M.L.D."/>
            <person name="Davy-Carroll L.D."/>
            <person name="Denson S.D."/>
            <person name="Dinh H.D."/>
            <person name="Fernandez S.F."/>
            <person name="Fernando P.F."/>
            <person name="Forbes L.F."/>
            <person name="Francis C.F."/>
            <person name="Francisco L.F."/>
            <person name="Fu Q.F."/>
            <person name="Garcia-Iii R.G."/>
            <person name="Garrett T.G."/>
            <person name="Gross S.G."/>
            <person name="Gubbala S.G."/>
            <person name="Hirani K.H."/>
            <person name="Hogues M.H."/>
            <person name="Hollins B.H."/>
            <person name="Jackson L.J."/>
            <person name="Javaid M.J."/>
            <person name="Jhangiani S.J."/>
            <person name="Johnson A.J."/>
            <person name="Johnson B.J."/>
            <person name="Jones J.J."/>
            <person name="Joshi V.J."/>
            <person name="Kalu J.K."/>
            <person name="Khan N.K."/>
            <person name="Korchina V.K."/>
            <person name="Kovar C.K."/>
            <person name="Lago L.L."/>
            <person name="Lara F.L."/>
            <person name="Le T.-K.L."/>
            <person name="Lee S.L."/>
            <person name="Legall-Iii F.L."/>
            <person name="Lemon S.L."/>
            <person name="Liu J.L."/>
            <person name="Liu Y.-S.L."/>
            <person name="Liyanage D.L."/>
            <person name="Lopez J.L."/>
            <person name="Lorensuhewa L.L."/>
            <person name="Mata R.M."/>
            <person name="Mathew T.M."/>
            <person name="Mercado C.M."/>
            <person name="Mercado I.M."/>
            <person name="Morales K.M."/>
            <person name="Morgan M.M."/>
            <person name="Munidasa M.M."/>
            <person name="Ngo D.N."/>
            <person name="Nguyen L.N."/>
            <person name="Nguyen T.N."/>
            <person name="Nguyen N.N."/>
            <person name="Obregon M.O."/>
            <person name="Okwuonu G.O."/>
            <person name="Ongeri F.O."/>
            <person name="Onwere C.O."/>
            <person name="Osifeso I.O."/>
            <person name="Parra A.P."/>
            <person name="Patil S.P."/>
            <person name="Perez A.P."/>
            <person name="Perez Y.P."/>
            <person name="Pham C.P."/>
            <person name="Pu L.-L.P."/>
            <person name="Puazo M.P."/>
            <person name="Quiroz J.Q."/>
            <person name="Rouhana J.R."/>
            <person name="Ruiz M.R."/>
            <person name="Ruiz S.-J.R."/>
            <person name="Saada N.S."/>
            <person name="Santibanez J.S."/>
            <person name="Scheel M.S."/>
            <person name="Schneider B.S."/>
            <person name="Simmons D.S."/>
            <person name="Sisson I.S."/>
            <person name="Tang L.-Y.T."/>
            <person name="Thornton R.T."/>
            <person name="Tisius J.T."/>
            <person name="Toledanes G.T."/>
            <person name="Trejos Z.T."/>
            <person name="Usmani K.U."/>
            <person name="Varghese R.V."/>
            <person name="Vattathil S.V."/>
            <person name="Vee V.V."/>
            <person name="Walker D.W."/>
            <person name="Weissenberger G.W."/>
            <person name="White C.W."/>
            <person name="Williams A.W."/>
            <person name="Woodworth J.W."/>
            <person name="Wright R.W."/>
            <person name="Zhu Y.Z."/>
            <person name="Han Y.H."/>
            <person name="Newsham I.N."/>
            <person name="Nazareth L.N."/>
            <person name="Worley K.W."/>
            <person name="Muzny D.M."/>
            <person name="Rogers J.R."/>
            <person name="Gibbs R.G."/>
        </authorList>
    </citation>
    <scope>NUCLEOTIDE SEQUENCE [LARGE SCALE GENOMIC DNA]</scope>
</reference>
<dbReference type="Gene3D" id="3.80.10.10">
    <property type="entry name" value="Ribonuclease Inhibitor"/>
    <property type="match status" value="2"/>
</dbReference>
<feature type="chain" id="PRO_5035302771" evidence="8">
    <location>
        <begin position="34"/>
        <end position="994"/>
    </location>
</feature>
<evidence type="ECO:0000256" key="8">
    <source>
        <dbReference type="SAM" id="SignalP"/>
    </source>
</evidence>
<keyword evidence="3" id="KW-0677">Repeat</keyword>
<reference evidence="10" key="2">
    <citation type="submission" date="2025-08" db="UniProtKB">
        <authorList>
            <consortium name="Ensembl"/>
        </authorList>
    </citation>
    <scope>IDENTIFICATION</scope>
</reference>
<dbReference type="InterPro" id="IPR003591">
    <property type="entry name" value="Leu-rich_rpt_typical-subtyp"/>
</dbReference>
<name>A0A2I3MCL7_PAPAN</name>
<dbReference type="SMART" id="SM00409">
    <property type="entry name" value="IG"/>
    <property type="match status" value="2"/>
</dbReference>
<evidence type="ECO:0000256" key="2">
    <source>
        <dbReference type="ARBA" id="ARBA00022729"/>
    </source>
</evidence>
<dbReference type="InterPro" id="IPR000483">
    <property type="entry name" value="Cys-rich_flank_reg_C"/>
</dbReference>
<dbReference type="PANTHER" id="PTHR45712:SF22">
    <property type="entry name" value="INSULIN-LIKE GROWTH FACTOR-BINDING PROTEIN COMPLEX ACID LABILE SUBUNIT"/>
    <property type="match status" value="1"/>
</dbReference>
<evidence type="ECO:0000313" key="10">
    <source>
        <dbReference type="Ensembl" id="ENSPANP00000033451.2"/>
    </source>
</evidence>
<evidence type="ECO:0000256" key="4">
    <source>
        <dbReference type="ARBA" id="ARBA00023157"/>
    </source>
</evidence>
<keyword evidence="11" id="KW-1185">Reference proteome</keyword>
<dbReference type="InterPro" id="IPR025875">
    <property type="entry name" value="Leu-rich_rpt_4"/>
</dbReference>
<dbReference type="InterPro" id="IPR036179">
    <property type="entry name" value="Ig-like_dom_sf"/>
</dbReference>
<dbReference type="InterPro" id="IPR032675">
    <property type="entry name" value="LRR_dom_sf"/>
</dbReference>
<evidence type="ECO:0000256" key="1">
    <source>
        <dbReference type="ARBA" id="ARBA00022614"/>
    </source>
</evidence>
<dbReference type="InterPro" id="IPR013783">
    <property type="entry name" value="Ig-like_fold"/>
</dbReference>
<dbReference type="InterPro" id="IPR007110">
    <property type="entry name" value="Ig-like_dom"/>
</dbReference>
<dbReference type="GeneTree" id="ENSGT00940000158502"/>
<dbReference type="Proteomes" id="UP000028761">
    <property type="component" value="Chromosome 2"/>
</dbReference>
<dbReference type="PROSITE" id="PS50835">
    <property type="entry name" value="IG_LIKE"/>
    <property type="match status" value="2"/>
</dbReference>
<evidence type="ECO:0000313" key="11">
    <source>
        <dbReference type="Proteomes" id="UP000028761"/>
    </source>
</evidence>
<dbReference type="CDD" id="cd00096">
    <property type="entry name" value="Ig"/>
    <property type="match status" value="2"/>
</dbReference>
<proteinExistence type="predicted"/>
<evidence type="ECO:0000256" key="5">
    <source>
        <dbReference type="ARBA" id="ARBA00023180"/>
    </source>
</evidence>
<feature type="domain" description="Ig-like" evidence="9">
    <location>
        <begin position="495"/>
        <end position="594"/>
    </location>
</feature>
<dbReference type="ExpressionAtlas" id="A0A2I3MCL7">
    <property type="expression patterns" value="baseline"/>
</dbReference>
<keyword evidence="1" id="KW-0433">Leucine-rich repeat</keyword>
<keyword evidence="7" id="KW-0812">Transmembrane</keyword>
<feature type="region of interest" description="Disordered" evidence="6">
    <location>
        <begin position="959"/>
        <end position="994"/>
    </location>
</feature>
<dbReference type="InterPro" id="IPR013098">
    <property type="entry name" value="Ig_I-set"/>
</dbReference>
<keyword evidence="5" id="KW-0325">Glycoprotein</keyword>
<dbReference type="Pfam" id="PF13855">
    <property type="entry name" value="LRR_8"/>
    <property type="match status" value="4"/>
</dbReference>
<evidence type="ECO:0000256" key="6">
    <source>
        <dbReference type="SAM" id="MobiDB-lite"/>
    </source>
</evidence>
<organism evidence="10 11">
    <name type="scientific">Papio anubis</name>
    <name type="common">Olive baboon</name>
    <dbReference type="NCBI Taxonomy" id="9555"/>
    <lineage>
        <taxon>Eukaryota</taxon>
        <taxon>Metazoa</taxon>
        <taxon>Chordata</taxon>
        <taxon>Craniata</taxon>
        <taxon>Vertebrata</taxon>
        <taxon>Euteleostomi</taxon>
        <taxon>Mammalia</taxon>
        <taxon>Eutheria</taxon>
        <taxon>Euarchontoglires</taxon>
        <taxon>Primates</taxon>
        <taxon>Haplorrhini</taxon>
        <taxon>Catarrhini</taxon>
        <taxon>Cercopithecidae</taxon>
        <taxon>Cercopithecinae</taxon>
        <taxon>Papio</taxon>
    </lineage>
</organism>
<dbReference type="Pfam" id="PF01463">
    <property type="entry name" value="LRRCT"/>
    <property type="match status" value="1"/>
</dbReference>
<dbReference type="SMART" id="SM00365">
    <property type="entry name" value="LRR_SD22"/>
    <property type="match status" value="7"/>
</dbReference>
<dbReference type="InterPro" id="IPR001611">
    <property type="entry name" value="Leu-rich_rpt"/>
</dbReference>
<feature type="signal peptide" evidence="8">
    <location>
        <begin position="1"/>
        <end position="33"/>
    </location>
</feature>
<dbReference type="FunFam" id="2.60.40.10:FF:000224">
    <property type="entry name" value="Leucine rich repeats and immunoglobulin like domains 3"/>
    <property type="match status" value="1"/>
</dbReference>
<dbReference type="FunFam" id="2.60.40.10:FF:000161">
    <property type="entry name" value="Leucine rich repeats and immunoglobulin like domains 2"/>
    <property type="match status" value="1"/>
</dbReference>
<keyword evidence="2 8" id="KW-0732">Signal</keyword>
<dbReference type="Ensembl" id="ENSPANT00000053147.2">
    <property type="protein sequence ID" value="ENSPANP00000033451.2"/>
    <property type="gene ID" value="ENSPANG00000014202.3"/>
</dbReference>
<accession>A0A2I3MCL7</accession>
<dbReference type="PANTHER" id="PTHR45712">
    <property type="entry name" value="AGAP008170-PA"/>
    <property type="match status" value="1"/>
</dbReference>
<evidence type="ECO:0000256" key="7">
    <source>
        <dbReference type="SAM" id="Phobius"/>
    </source>
</evidence>
<feature type="domain" description="Ig-like" evidence="9">
    <location>
        <begin position="599"/>
        <end position="685"/>
    </location>
</feature>
<dbReference type="PROSITE" id="PS51450">
    <property type="entry name" value="LRR"/>
    <property type="match status" value="5"/>
</dbReference>
<evidence type="ECO:0000259" key="9">
    <source>
        <dbReference type="PROSITE" id="PS50835"/>
    </source>
</evidence>
<dbReference type="InterPro" id="IPR003598">
    <property type="entry name" value="Ig_sub2"/>
</dbReference>
<dbReference type="Pfam" id="PF12799">
    <property type="entry name" value="LRR_4"/>
    <property type="match status" value="1"/>
</dbReference>
<feature type="transmembrane region" description="Helical" evidence="7">
    <location>
        <begin position="699"/>
        <end position="722"/>
    </location>
</feature>